<evidence type="ECO:0000313" key="3">
    <source>
        <dbReference type="Proteomes" id="UP000192477"/>
    </source>
</evidence>
<dbReference type="STRING" id="112904.BH747_13120"/>
<evidence type="ECO:0000256" key="1">
    <source>
        <dbReference type="SAM" id="Phobius"/>
    </source>
</evidence>
<dbReference type="RefSeq" id="WP_081185018.1">
    <property type="nucleotide sequence ID" value="NZ_MJEA01000022.1"/>
</dbReference>
<keyword evidence="1" id="KW-1133">Transmembrane helix</keyword>
<dbReference type="InterPro" id="IPR016785">
    <property type="entry name" value="ComGD"/>
</dbReference>
<sequence length="139" mass="16523">MIETVFVLVITLGMFIFPVFSVASWQKQMEIEQFFTQFEHRIYVTQKIAIVNQQTTTIAYDPNLNQMIFNIPKTMIDWTILKVPKEIEVKKKEKISFAAYTGNESSLKAYEFYWNEKKQTIIYQFQMGSGHYIKKIKQE</sequence>
<proteinExistence type="predicted"/>
<name>A0A1V8Y5T6_9ENTE</name>
<keyword evidence="1" id="KW-0812">Transmembrane</keyword>
<dbReference type="Proteomes" id="UP000192477">
    <property type="component" value="Unassembled WGS sequence"/>
</dbReference>
<accession>A0A1V8Y5T6</accession>
<dbReference type="NCBIfam" id="NF040982">
    <property type="entry name" value="ComGD"/>
    <property type="match status" value="1"/>
</dbReference>
<feature type="transmembrane region" description="Helical" evidence="1">
    <location>
        <begin position="6"/>
        <end position="25"/>
    </location>
</feature>
<dbReference type="OrthoDB" id="2199641at2"/>
<protein>
    <submittedName>
        <fullName evidence="2">Competence protein</fullName>
    </submittedName>
</protein>
<organism evidence="2 3">
    <name type="scientific">Enterococcus villorum</name>
    <dbReference type="NCBI Taxonomy" id="112904"/>
    <lineage>
        <taxon>Bacteria</taxon>
        <taxon>Bacillati</taxon>
        <taxon>Bacillota</taxon>
        <taxon>Bacilli</taxon>
        <taxon>Lactobacillales</taxon>
        <taxon>Enterococcaceae</taxon>
        <taxon>Enterococcus</taxon>
    </lineage>
</organism>
<evidence type="ECO:0000313" key="2">
    <source>
        <dbReference type="EMBL" id="OQO67980.1"/>
    </source>
</evidence>
<comment type="caution">
    <text evidence="2">The sequence shown here is derived from an EMBL/GenBank/DDBJ whole genome shotgun (WGS) entry which is preliminary data.</text>
</comment>
<dbReference type="AlphaFoldDB" id="A0A1V8Y5T6"/>
<reference evidence="2 3" key="1">
    <citation type="journal article" date="2017" name="BMC Microbiol.">
        <title>Comparative genomics of Enterococcus spp. isolated from bovine feces.</title>
        <authorList>
            <person name="Beukers A.G."/>
            <person name="Zaheer R."/>
            <person name="Goji N."/>
            <person name="Amoako K.K."/>
            <person name="Chaves A.V."/>
            <person name="Ward M.P."/>
            <person name="McAllister T.A."/>
        </authorList>
    </citation>
    <scope>NUCLEOTIDE SEQUENCE [LARGE SCALE GENOMIC DNA]</scope>
    <source>
        <strain evidence="2 3">F1129D 143</strain>
    </source>
</reference>
<keyword evidence="1" id="KW-0472">Membrane</keyword>
<dbReference type="EMBL" id="MJEA01000022">
    <property type="protein sequence ID" value="OQO67980.1"/>
    <property type="molecule type" value="Genomic_DNA"/>
</dbReference>
<gene>
    <name evidence="2" type="ORF">BH747_13120</name>
</gene>